<dbReference type="EC" id="2.7.7.105" evidence="5"/>
<proteinExistence type="inferred from homology"/>
<dbReference type="InterPro" id="IPR002835">
    <property type="entry name" value="CofC"/>
</dbReference>
<dbReference type="GO" id="GO:0052645">
    <property type="term" value="P:F420-0 metabolic process"/>
    <property type="evidence" value="ECO:0007669"/>
    <property type="project" value="UniProtKB-UniRule"/>
</dbReference>
<dbReference type="RefSeq" id="WP_005182452.1">
    <property type="nucleotide sequence ID" value="NZ_BAED01000009.1"/>
</dbReference>
<dbReference type="UniPathway" id="UPA00071"/>
<feature type="binding site" evidence="5">
    <location>
        <position position="161"/>
    </location>
    <ligand>
        <name>phosphoenolpyruvate</name>
        <dbReference type="ChEBI" id="CHEBI:58702"/>
    </ligand>
</feature>
<keyword evidence="4 5" id="KW-0342">GTP-binding</keyword>
<comment type="similarity">
    <text evidence="5">Belongs to the CofC family.</text>
</comment>
<dbReference type="Proteomes" id="UP000006023">
    <property type="component" value="Unassembled WGS sequence"/>
</dbReference>
<dbReference type="GO" id="GO:0043814">
    <property type="term" value="F:phospholactate guanylyltransferase activity"/>
    <property type="evidence" value="ECO:0007669"/>
    <property type="project" value="InterPro"/>
</dbReference>
<keyword evidence="8" id="KW-1185">Reference proteome</keyword>
<organism evidence="7 8">
    <name type="scientific">Gordonia amarae NBRC 15530</name>
    <dbReference type="NCBI Taxonomy" id="1075090"/>
    <lineage>
        <taxon>Bacteria</taxon>
        <taxon>Bacillati</taxon>
        <taxon>Actinomycetota</taxon>
        <taxon>Actinomycetes</taxon>
        <taxon>Mycobacteriales</taxon>
        <taxon>Gordoniaceae</taxon>
        <taxon>Gordonia</taxon>
    </lineage>
</organism>
<accession>G7GK44</accession>
<feature type="binding site" evidence="5">
    <location>
        <position position="142"/>
    </location>
    <ligand>
        <name>phosphoenolpyruvate</name>
        <dbReference type="ChEBI" id="CHEBI:58702"/>
    </ligand>
</feature>
<evidence type="ECO:0000256" key="2">
    <source>
        <dbReference type="ARBA" id="ARBA00022695"/>
    </source>
</evidence>
<feature type="binding site" evidence="5">
    <location>
        <position position="158"/>
    </location>
    <ligand>
        <name>phosphoenolpyruvate</name>
        <dbReference type="ChEBI" id="CHEBI:58702"/>
    </ligand>
</feature>
<dbReference type="EMBL" id="BAED01000009">
    <property type="protein sequence ID" value="GAB03969.1"/>
    <property type="molecule type" value="Genomic_DNA"/>
</dbReference>
<gene>
    <name evidence="5" type="primary">fbiD</name>
    <name evidence="7" type="ORF">GOAMR_09_00150</name>
</gene>
<dbReference type="STRING" id="1075090.GOAMR_09_00150"/>
<dbReference type="eggNOG" id="COG1920">
    <property type="taxonomic scope" value="Bacteria"/>
</dbReference>
<dbReference type="PANTHER" id="PTHR40392:SF1">
    <property type="entry name" value="2-PHOSPHO-L-LACTATE GUANYLYLTRANSFERASE"/>
    <property type="match status" value="1"/>
</dbReference>
<evidence type="ECO:0000313" key="8">
    <source>
        <dbReference type="Proteomes" id="UP000006023"/>
    </source>
</evidence>
<evidence type="ECO:0000256" key="5">
    <source>
        <dbReference type="HAMAP-Rule" id="MF_02114"/>
    </source>
</evidence>
<keyword evidence="3 5" id="KW-0547">Nucleotide-binding</keyword>
<dbReference type="SUPFAM" id="SSF53448">
    <property type="entry name" value="Nucleotide-diphospho-sugar transferases"/>
    <property type="match status" value="1"/>
</dbReference>
<feature type="region of interest" description="Disordered" evidence="6">
    <location>
        <begin position="212"/>
        <end position="240"/>
    </location>
</feature>
<protein>
    <recommendedName>
        <fullName evidence="5">Phosphoenolpyruvate guanylyltransferase</fullName>
        <shortName evidence="5">PEP guanylyltransferase</shortName>
        <ecNumber evidence="5">2.7.7.105</ecNumber>
    </recommendedName>
</protein>
<dbReference type="NCBIfam" id="TIGR03552">
    <property type="entry name" value="F420_cofC"/>
    <property type="match status" value="1"/>
</dbReference>
<comment type="catalytic activity">
    <reaction evidence="5">
        <text>phosphoenolpyruvate + GTP + H(+) = enolpyruvoyl-2-diphospho-5'-guanosine + diphosphate</text>
        <dbReference type="Rhea" id="RHEA:30519"/>
        <dbReference type="ChEBI" id="CHEBI:15378"/>
        <dbReference type="ChEBI" id="CHEBI:33019"/>
        <dbReference type="ChEBI" id="CHEBI:37565"/>
        <dbReference type="ChEBI" id="CHEBI:58702"/>
        <dbReference type="ChEBI" id="CHEBI:143701"/>
        <dbReference type="EC" id="2.7.7.105"/>
    </reaction>
</comment>
<evidence type="ECO:0000256" key="6">
    <source>
        <dbReference type="SAM" id="MobiDB-lite"/>
    </source>
</evidence>
<evidence type="ECO:0000256" key="3">
    <source>
        <dbReference type="ARBA" id="ARBA00022741"/>
    </source>
</evidence>
<comment type="function">
    <text evidence="5">Guanylyltransferase that catalyzes the activation of phosphoenolpyruvate (PEP) as enolpyruvoyl-2-diphospho-5'-guanosine, via the condensation of PEP with GTP. It is involved in the biosynthesis of coenzyme F420, a hydride carrier cofactor.</text>
</comment>
<name>G7GK44_9ACTN</name>
<dbReference type="InterPro" id="IPR029044">
    <property type="entry name" value="Nucleotide-diphossugar_trans"/>
</dbReference>
<sequence>MTLPAGAILAVKSLAGAKSRLTGWDDERRRALVTAMLADTIAAIHAAGCTRVLVISPDPAVLEEAAACGAAGVREDGDGPGGLNRAMADGIAAARRRWPEVRRVALVQADLPAATGTQLRAALAAAAPYRQAFVADRRGDGTALLVRDADLATPTRFGPDSAALHRRDGLTELDPAHTLWAGLRNDVDTADDLDAALELGVGERTAAVVGDLPGDHSAADAGQSSPTARRPARGCVMIDR</sequence>
<evidence type="ECO:0000313" key="7">
    <source>
        <dbReference type="EMBL" id="GAB03969.1"/>
    </source>
</evidence>
<dbReference type="PANTHER" id="PTHR40392">
    <property type="entry name" value="2-PHOSPHO-L-LACTATE GUANYLYLTRANSFERASE"/>
    <property type="match status" value="1"/>
</dbReference>
<evidence type="ECO:0000256" key="4">
    <source>
        <dbReference type="ARBA" id="ARBA00023134"/>
    </source>
</evidence>
<dbReference type="GO" id="GO:0005525">
    <property type="term" value="F:GTP binding"/>
    <property type="evidence" value="ECO:0007669"/>
    <property type="project" value="UniProtKB-KW"/>
</dbReference>
<dbReference type="Gene3D" id="3.90.550.10">
    <property type="entry name" value="Spore Coat Polysaccharide Biosynthesis Protein SpsA, Chain A"/>
    <property type="match status" value="1"/>
</dbReference>
<dbReference type="AlphaFoldDB" id="G7GK44"/>
<keyword evidence="1 5" id="KW-0808">Transferase</keyword>
<keyword evidence="2 5" id="KW-0548">Nucleotidyltransferase</keyword>
<evidence type="ECO:0000256" key="1">
    <source>
        <dbReference type="ARBA" id="ARBA00022679"/>
    </source>
</evidence>
<comment type="caution">
    <text evidence="7">The sequence shown here is derived from an EMBL/GenBank/DDBJ whole genome shotgun (WGS) entry which is preliminary data.</text>
</comment>
<dbReference type="HAMAP" id="MF_02114">
    <property type="entry name" value="CofC"/>
    <property type="match status" value="1"/>
</dbReference>
<dbReference type="Pfam" id="PF01983">
    <property type="entry name" value="CofC"/>
    <property type="match status" value="1"/>
</dbReference>
<comment type="pathway">
    <text evidence="5">Cofactor biosynthesis; coenzyme F420 biosynthesis.</text>
</comment>
<reference evidence="7 8" key="1">
    <citation type="submission" date="2011-11" db="EMBL/GenBank/DDBJ databases">
        <title>Whole genome shotgun sequence of Gordonia amarae NBRC 15530.</title>
        <authorList>
            <person name="Takarada H."/>
            <person name="Hosoyama A."/>
            <person name="Tsuchikane K."/>
            <person name="Katsumata H."/>
            <person name="Yamazaki S."/>
            <person name="Fujita N."/>
        </authorList>
    </citation>
    <scope>NUCLEOTIDE SEQUENCE [LARGE SCALE GENOMIC DNA]</scope>
    <source>
        <strain evidence="7 8">NBRC 15530</strain>
    </source>
</reference>